<protein>
    <submittedName>
        <fullName evidence="4">Ribosome biogenesis protein Kri1</fullName>
    </submittedName>
</protein>
<keyword evidence="5" id="KW-1185">Reference proteome</keyword>
<feature type="compositionally biased region" description="Acidic residues" evidence="2">
    <location>
        <begin position="463"/>
        <end position="498"/>
    </location>
</feature>
<gene>
    <name evidence="4" type="ORF">T310_9754</name>
</gene>
<feature type="region of interest" description="Disordered" evidence="2">
    <location>
        <begin position="1"/>
        <end position="45"/>
    </location>
</feature>
<dbReference type="Pfam" id="PF05178">
    <property type="entry name" value="Kri1"/>
    <property type="match status" value="1"/>
</dbReference>
<feature type="compositionally biased region" description="Acidic residues" evidence="2">
    <location>
        <begin position="435"/>
        <end position="448"/>
    </location>
</feature>
<feature type="compositionally biased region" description="Basic residues" evidence="2">
    <location>
        <begin position="658"/>
        <end position="674"/>
    </location>
</feature>
<feature type="region of interest" description="Disordered" evidence="2">
    <location>
        <begin position="89"/>
        <end position="148"/>
    </location>
</feature>
<feature type="compositionally biased region" description="Basic and acidic residues" evidence="2">
    <location>
        <begin position="647"/>
        <end position="657"/>
    </location>
</feature>
<feature type="region of interest" description="Disordered" evidence="2">
    <location>
        <begin position="428"/>
        <end position="554"/>
    </location>
</feature>
<dbReference type="OrthoDB" id="10252032at2759"/>
<dbReference type="Pfam" id="PF12936">
    <property type="entry name" value="Kri1_C"/>
    <property type="match status" value="1"/>
</dbReference>
<evidence type="ECO:0000313" key="5">
    <source>
        <dbReference type="Proteomes" id="UP000053958"/>
    </source>
</evidence>
<dbReference type="GeneID" id="25321684"/>
<dbReference type="Proteomes" id="UP000053958">
    <property type="component" value="Unassembled WGS sequence"/>
</dbReference>
<feature type="region of interest" description="Disordered" evidence="2">
    <location>
        <begin position="333"/>
        <end position="382"/>
    </location>
</feature>
<comment type="caution">
    <text evidence="4">The sequence shown here is derived from an EMBL/GenBank/DDBJ whole genome shotgun (WGS) entry which is preliminary data.</text>
</comment>
<organism evidence="4 5">
    <name type="scientific">Rasamsonia emersonii (strain ATCC 16479 / CBS 393.64 / IMI 116815)</name>
    <dbReference type="NCBI Taxonomy" id="1408163"/>
    <lineage>
        <taxon>Eukaryota</taxon>
        <taxon>Fungi</taxon>
        <taxon>Dikarya</taxon>
        <taxon>Ascomycota</taxon>
        <taxon>Pezizomycotina</taxon>
        <taxon>Eurotiomycetes</taxon>
        <taxon>Eurotiomycetidae</taxon>
        <taxon>Eurotiales</taxon>
        <taxon>Trichocomaceae</taxon>
        <taxon>Rasamsonia</taxon>
    </lineage>
</organism>
<dbReference type="InterPro" id="IPR018034">
    <property type="entry name" value="Kri1"/>
</dbReference>
<feature type="compositionally biased region" description="Basic residues" evidence="2">
    <location>
        <begin position="592"/>
        <end position="608"/>
    </location>
</feature>
<feature type="compositionally biased region" description="Basic and acidic residues" evidence="2">
    <location>
        <begin position="219"/>
        <end position="233"/>
    </location>
</feature>
<comment type="similarity">
    <text evidence="1">Belongs to the KRI1 family.</text>
</comment>
<evidence type="ECO:0000256" key="2">
    <source>
        <dbReference type="SAM" id="MobiDB-lite"/>
    </source>
</evidence>
<dbReference type="PANTHER" id="PTHR14490">
    <property type="entry name" value="ZINC FINGER, ZZ TYPE"/>
    <property type="match status" value="1"/>
</dbReference>
<feature type="compositionally biased region" description="Basic and acidic residues" evidence="2">
    <location>
        <begin position="252"/>
        <end position="273"/>
    </location>
</feature>
<reference evidence="4 5" key="1">
    <citation type="submission" date="2015-04" db="EMBL/GenBank/DDBJ databases">
        <authorList>
            <person name="Heijne W.H."/>
            <person name="Fedorova N.D."/>
            <person name="Nierman W.C."/>
            <person name="Vollebregt A.W."/>
            <person name="Zhao Z."/>
            <person name="Wu L."/>
            <person name="Kumar M."/>
            <person name="Stam H."/>
            <person name="van den Berg M.A."/>
            <person name="Pel H.J."/>
        </authorList>
    </citation>
    <scope>NUCLEOTIDE SEQUENCE [LARGE SCALE GENOMIC DNA]</scope>
    <source>
        <strain evidence="4 5">CBS 393.64</strain>
    </source>
</reference>
<evidence type="ECO:0000259" key="3">
    <source>
        <dbReference type="Pfam" id="PF12936"/>
    </source>
</evidence>
<feature type="compositionally biased region" description="Basic and acidic residues" evidence="2">
    <location>
        <begin position="499"/>
        <end position="531"/>
    </location>
</feature>
<feature type="compositionally biased region" description="Basic and acidic residues" evidence="2">
    <location>
        <begin position="1"/>
        <end position="14"/>
    </location>
</feature>
<feature type="compositionally biased region" description="Acidic residues" evidence="2">
    <location>
        <begin position="237"/>
        <end position="246"/>
    </location>
</feature>
<feature type="compositionally biased region" description="Basic and acidic residues" evidence="2">
    <location>
        <begin position="173"/>
        <end position="190"/>
    </location>
</feature>
<sequence length="674" mass="78552">MEEPPAKKPRKLLEDSSESETEDGPGGVPLNGDSTEEPTLKINEEYARRFEHNKKREEMQKCIFKQVILYTAGANVTFIVEAKYGKISALGKRKKSDDDDDDDDDDEDEDGSEDSEEESSDEEEDEEGELATEALDAEIQATLNAIRSKDPRVYDKDAKFYSEFKEDEEEEDENKREKKEKPMYLRDYHRQNLLSGAYTNENDESESAPPPKTYAQEQEELKKTVVKEMHEAAENQGSDDDMDDDGGFLIPKSKEVPENDSKPEIELDVENADKDPEKFLSDYMASRAWIPRENSKWQAFESDDEEEEARAEAFEEAYNFRFEDPNKVNEKIVTHARDTTNQLSVRREEKSRRKRRREAERLKKEQEKQERENEKNRLRKLKMEEMEEKVRKIKQAAGIKVSDITDEEWARFLDENWDDEKFEKEMQKRFGEEYYAQEEEEASGDDDDGKQKKKKRPKKPTWDDDIDIKDIVPDFEDEEKVEQGQSEEDEGEEDAEEAEGTKSKKQEKRDRKREARKERRIIEEAVDRNLDLDPTLLPGATKKNSTRFRYRETSPQSFGLTARDILFADDAQLNQYVGLKKLATFRDPEKKRRDRKKLGKKARLRKWRKDVFGNEEGPQFDFSQLLAQKAAADGTAAGPEGGDQDDEMKVDIREGGSRKKRKRSKKRKKTSSSA</sequence>
<dbReference type="AlphaFoldDB" id="A0A0F4YFD9"/>
<feature type="compositionally biased region" description="Low complexity" evidence="2">
    <location>
        <begin position="627"/>
        <end position="638"/>
    </location>
</feature>
<dbReference type="PANTHER" id="PTHR14490:SF5">
    <property type="entry name" value="PROTEIN KRI1 HOMOLOG"/>
    <property type="match status" value="1"/>
</dbReference>
<evidence type="ECO:0000313" key="4">
    <source>
        <dbReference type="EMBL" id="KKA16636.1"/>
    </source>
</evidence>
<feature type="region of interest" description="Disordered" evidence="2">
    <location>
        <begin position="161"/>
        <end position="273"/>
    </location>
</feature>
<dbReference type="RefSeq" id="XP_013323248.1">
    <property type="nucleotide sequence ID" value="XM_013467794.1"/>
</dbReference>
<dbReference type="EMBL" id="LASV01000747">
    <property type="protein sequence ID" value="KKA16636.1"/>
    <property type="molecule type" value="Genomic_DNA"/>
</dbReference>
<feature type="compositionally biased region" description="Acidic residues" evidence="2">
    <location>
        <begin position="98"/>
        <end position="130"/>
    </location>
</feature>
<dbReference type="GO" id="GO:0000447">
    <property type="term" value="P:endonucleolytic cleavage in ITS1 to separate SSU-rRNA from 5.8S rRNA and LSU-rRNA from tricistronic rRNA transcript (SSU-rRNA, 5.8S rRNA, LSU-rRNA)"/>
    <property type="evidence" value="ECO:0007669"/>
    <property type="project" value="TreeGrafter"/>
</dbReference>
<dbReference type="InterPro" id="IPR024626">
    <property type="entry name" value="Kri1-like_C"/>
</dbReference>
<feature type="region of interest" description="Disordered" evidence="2">
    <location>
        <begin position="584"/>
        <end position="674"/>
    </location>
</feature>
<dbReference type="STRING" id="1408163.A0A0F4YFD9"/>
<evidence type="ECO:0000256" key="1">
    <source>
        <dbReference type="ARBA" id="ARBA00007473"/>
    </source>
</evidence>
<proteinExistence type="inferred from homology"/>
<feature type="domain" description="Kri1-like C-terminal" evidence="3">
    <location>
        <begin position="522"/>
        <end position="611"/>
    </location>
</feature>
<name>A0A0F4YFD9_RASE3</name>
<dbReference type="GO" id="GO:0030686">
    <property type="term" value="C:90S preribosome"/>
    <property type="evidence" value="ECO:0007669"/>
    <property type="project" value="TreeGrafter"/>
</dbReference>
<accession>A0A0F4YFD9</accession>
<dbReference type="GO" id="GO:0005730">
    <property type="term" value="C:nucleolus"/>
    <property type="evidence" value="ECO:0007669"/>
    <property type="project" value="TreeGrafter"/>
</dbReference>
<feature type="compositionally biased region" description="Basic and acidic residues" evidence="2">
    <location>
        <begin position="345"/>
        <end position="382"/>
    </location>
</feature>